<dbReference type="PANTHER" id="PTHR16295">
    <property type="entry name" value="TRAF-TYPE ZINC FINGER PROTEIN-RELATED"/>
    <property type="match status" value="1"/>
</dbReference>
<dbReference type="AlphaFoldDB" id="A0A0V0R7U5"/>
<evidence type="ECO:0000256" key="2">
    <source>
        <dbReference type="ARBA" id="ARBA00022771"/>
    </source>
</evidence>
<feature type="compositionally biased region" description="Low complexity" evidence="5">
    <location>
        <begin position="544"/>
        <end position="553"/>
    </location>
</feature>
<evidence type="ECO:0000256" key="4">
    <source>
        <dbReference type="SAM" id="Coils"/>
    </source>
</evidence>
<protein>
    <recommendedName>
        <fullName evidence="6">TRAFD1/XAF1 zinc finger domain-containing protein</fullName>
    </recommendedName>
</protein>
<name>A0A0V0R7U5_PSEPJ</name>
<feature type="region of interest" description="Disordered" evidence="5">
    <location>
        <begin position="441"/>
        <end position="464"/>
    </location>
</feature>
<dbReference type="InParanoid" id="A0A0V0R7U5"/>
<dbReference type="Gene3D" id="3.30.40.10">
    <property type="entry name" value="Zinc/RING finger domain, C3HC4 (zinc finger)"/>
    <property type="match status" value="2"/>
</dbReference>
<keyword evidence="3" id="KW-0862">Zinc</keyword>
<dbReference type="OrthoDB" id="422728at2759"/>
<evidence type="ECO:0000313" key="8">
    <source>
        <dbReference type="Proteomes" id="UP000054937"/>
    </source>
</evidence>
<keyword evidence="8" id="KW-1185">Reference proteome</keyword>
<feature type="compositionally biased region" description="Polar residues" evidence="5">
    <location>
        <begin position="481"/>
        <end position="493"/>
    </location>
</feature>
<feature type="compositionally biased region" description="Polar residues" evidence="5">
    <location>
        <begin position="450"/>
        <end position="464"/>
    </location>
</feature>
<feature type="domain" description="TRAFD1/XAF1 zinc finger" evidence="6">
    <location>
        <begin position="101"/>
        <end position="133"/>
    </location>
</feature>
<evidence type="ECO:0000256" key="5">
    <source>
        <dbReference type="SAM" id="MobiDB-lite"/>
    </source>
</evidence>
<dbReference type="Proteomes" id="UP000054937">
    <property type="component" value="Unassembled WGS sequence"/>
</dbReference>
<dbReference type="GO" id="GO:0008270">
    <property type="term" value="F:zinc ion binding"/>
    <property type="evidence" value="ECO:0007669"/>
    <property type="project" value="UniProtKB-KW"/>
</dbReference>
<dbReference type="InterPro" id="IPR013083">
    <property type="entry name" value="Znf_RING/FYVE/PHD"/>
</dbReference>
<reference evidence="7 8" key="1">
    <citation type="journal article" date="2015" name="Sci. Rep.">
        <title>Genome of the facultative scuticociliatosis pathogen Pseudocohnilembus persalinus provides insight into its virulence through horizontal gene transfer.</title>
        <authorList>
            <person name="Xiong J."/>
            <person name="Wang G."/>
            <person name="Cheng J."/>
            <person name="Tian M."/>
            <person name="Pan X."/>
            <person name="Warren A."/>
            <person name="Jiang C."/>
            <person name="Yuan D."/>
            <person name="Miao W."/>
        </authorList>
    </citation>
    <scope>NUCLEOTIDE SEQUENCE [LARGE SCALE GENOMIC DNA]</scope>
    <source>
        <strain evidence="7">36N120E</strain>
    </source>
</reference>
<dbReference type="Pfam" id="PF23580">
    <property type="entry name" value="Znf_XAF1_N"/>
    <property type="match status" value="1"/>
</dbReference>
<dbReference type="EMBL" id="LDAU01000028">
    <property type="protein sequence ID" value="KRX10432.1"/>
    <property type="molecule type" value="Genomic_DNA"/>
</dbReference>
<comment type="caution">
    <text evidence="7">The sequence shown here is derived from an EMBL/GenBank/DDBJ whole genome shotgun (WGS) entry which is preliminary data.</text>
</comment>
<dbReference type="InterPro" id="IPR051986">
    <property type="entry name" value="Innate_Immune_Apopt_Reg"/>
</dbReference>
<feature type="compositionally biased region" description="Low complexity" evidence="5">
    <location>
        <begin position="502"/>
        <end position="536"/>
    </location>
</feature>
<keyword evidence="4" id="KW-0175">Coiled coil</keyword>
<evidence type="ECO:0000256" key="1">
    <source>
        <dbReference type="ARBA" id="ARBA00022723"/>
    </source>
</evidence>
<feature type="coiled-coil region" evidence="4">
    <location>
        <begin position="196"/>
        <end position="259"/>
    </location>
</feature>
<dbReference type="Pfam" id="PF21366">
    <property type="entry name" value="TRAFD1-XIAF1_ZnF"/>
    <property type="match status" value="1"/>
</dbReference>
<dbReference type="GO" id="GO:0005739">
    <property type="term" value="C:mitochondrion"/>
    <property type="evidence" value="ECO:0007669"/>
    <property type="project" value="TreeGrafter"/>
</dbReference>
<keyword evidence="2" id="KW-0863">Zinc-finger</keyword>
<evidence type="ECO:0000313" key="7">
    <source>
        <dbReference type="EMBL" id="KRX10432.1"/>
    </source>
</evidence>
<organism evidence="7 8">
    <name type="scientific">Pseudocohnilembus persalinus</name>
    <name type="common">Ciliate</name>
    <dbReference type="NCBI Taxonomy" id="266149"/>
    <lineage>
        <taxon>Eukaryota</taxon>
        <taxon>Sar</taxon>
        <taxon>Alveolata</taxon>
        <taxon>Ciliophora</taxon>
        <taxon>Intramacronucleata</taxon>
        <taxon>Oligohymenophorea</taxon>
        <taxon>Scuticociliatia</taxon>
        <taxon>Philasterida</taxon>
        <taxon>Pseudocohnilembidae</taxon>
        <taxon>Pseudocohnilembus</taxon>
    </lineage>
</organism>
<evidence type="ECO:0000259" key="6">
    <source>
        <dbReference type="Pfam" id="PF21366"/>
    </source>
</evidence>
<dbReference type="PANTHER" id="PTHR16295:SF10">
    <property type="entry name" value="EXPRESSED PROTEIN"/>
    <property type="match status" value="1"/>
</dbReference>
<gene>
    <name evidence="7" type="ORF">PPERSA_10531</name>
</gene>
<feature type="region of interest" description="Disordered" evidence="5">
    <location>
        <begin position="477"/>
        <end position="561"/>
    </location>
</feature>
<dbReference type="InterPro" id="IPR049439">
    <property type="entry name" value="TRAFD1-XIAF1_Znf"/>
</dbReference>
<keyword evidence="1" id="KW-0479">Metal-binding</keyword>
<accession>A0A0V0R7U5</accession>
<sequence length="611" mass="72816">MSEKESKSPCENCQVLIADSKLDLHEAYCLRFNVKCQQCPEFIHKDEMEEHIEECHSLQPCEYCKTKFSQEDLKKHQDEECNSRPMICPYCEVSQTYIYFKSHLDYCGSKTKVCQKCNKNILSKEIIKHEETCNGIIEEKPQISEKNQIIQNLQKPEKKTEVPLKYNKYENKPDEKYKNANYLPQKIQQEKKEDFISKYQQQKSEMDKKLKEQEIEKIKYREKEVLKLQEKKKELDLLREKDRLKQQQLQKQLDEKKQAVYKQGIPQKSNYQNENKYSDFQQKFQNIDIQPISQMKKEKVDLQYKYTNLSSQNPQISKKYVPQQQALEKKDLNQQQNYNKYNVITQNSKNIIGKTDKNPSQRQLSKDYSKVNYQKQPSTTSNYNYNGKNEIDMAMRGEKIDQQYQASSYAQKKIYELPGSKNINTQDYDYQKTVKPNKKYENILKPPSAKPSQAQKQYIQPSQQILNRDQQDIKYKRESSQNKYQYQNPSIKTGDQKYKHLSSNQSQRQSSIPRQQQQLQQQYLQQQQKQQQQIEQPRNRRENSSNNNQNLNSGIAGTDDEALQRVIQESIEMENRKRIQQQQLLNNNNNYRGKTQEELDLEKAIQLSLMQ</sequence>
<proteinExistence type="predicted"/>
<evidence type="ECO:0000256" key="3">
    <source>
        <dbReference type="ARBA" id="ARBA00022833"/>
    </source>
</evidence>